<name>A0ABM8WFG7_9BURK</name>
<proteinExistence type="predicted"/>
<sequence length="34" mass="3585">MIVPRGCNGPMDGPDSPRQCGGFFVGAGWRAGYQ</sequence>
<keyword evidence="2" id="KW-1185">Reference proteome</keyword>
<comment type="caution">
    <text evidence="1">The sequence shown here is derived from an EMBL/GenBank/DDBJ whole genome shotgun (WGS) entry which is preliminary data.</text>
</comment>
<accession>A0ABM8WFG7</accession>
<dbReference type="Proteomes" id="UP000721236">
    <property type="component" value="Unassembled WGS sequence"/>
</dbReference>
<evidence type="ECO:0000313" key="1">
    <source>
        <dbReference type="EMBL" id="CAG9166077.1"/>
    </source>
</evidence>
<gene>
    <name evidence="1" type="ORF">LMG21510_00281</name>
</gene>
<reference evidence="1 2" key="1">
    <citation type="submission" date="2021-08" db="EMBL/GenBank/DDBJ databases">
        <authorList>
            <person name="Peeters C."/>
        </authorList>
    </citation>
    <scope>NUCLEOTIDE SEQUENCE [LARGE SCALE GENOMIC DNA]</scope>
    <source>
        <strain evidence="1 2">LMG 21510</strain>
    </source>
</reference>
<dbReference type="EMBL" id="CAJZAH010000001">
    <property type="protein sequence ID" value="CAG9166077.1"/>
    <property type="molecule type" value="Genomic_DNA"/>
</dbReference>
<protein>
    <submittedName>
        <fullName evidence="1">Uncharacterized protein</fullName>
    </submittedName>
</protein>
<evidence type="ECO:0000313" key="2">
    <source>
        <dbReference type="Proteomes" id="UP000721236"/>
    </source>
</evidence>
<organism evidence="1 2">
    <name type="scientific">Cupriavidus respiraculi</name>
    <dbReference type="NCBI Taxonomy" id="195930"/>
    <lineage>
        <taxon>Bacteria</taxon>
        <taxon>Pseudomonadati</taxon>
        <taxon>Pseudomonadota</taxon>
        <taxon>Betaproteobacteria</taxon>
        <taxon>Burkholderiales</taxon>
        <taxon>Burkholderiaceae</taxon>
        <taxon>Cupriavidus</taxon>
    </lineage>
</organism>